<feature type="transmembrane region" description="Helical" evidence="1">
    <location>
        <begin position="89"/>
        <end position="109"/>
    </location>
</feature>
<dbReference type="PANTHER" id="PTHR33444:SF7">
    <property type="entry name" value="TRANSMEMBRANE PROTEIN 272"/>
    <property type="match status" value="1"/>
</dbReference>
<evidence type="ECO:0000256" key="1">
    <source>
        <dbReference type="SAM" id="Phobius"/>
    </source>
</evidence>
<keyword evidence="1" id="KW-1133">Transmembrane helix</keyword>
<gene>
    <name evidence="2" type="ORF">MNOR_LOCUS28839</name>
</gene>
<comment type="caution">
    <text evidence="2">The sequence shown here is derived from an EMBL/GenBank/DDBJ whole genome shotgun (WGS) entry which is preliminary data.</text>
</comment>
<dbReference type="EMBL" id="CAXKWB010032478">
    <property type="protein sequence ID" value="CAL4141309.1"/>
    <property type="molecule type" value="Genomic_DNA"/>
</dbReference>
<dbReference type="PANTHER" id="PTHR33444">
    <property type="entry name" value="SI:DKEY-19B23.12-RELATED"/>
    <property type="match status" value="1"/>
</dbReference>
<name>A0AAV2RSE0_MEGNR</name>
<keyword evidence="3" id="KW-1185">Reference proteome</keyword>
<keyword evidence="1" id="KW-0472">Membrane</keyword>
<feature type="transmembrane region" description="Helical" evidence="1">
    <location>
        <begin position="55"/>
        <end position="77"/>
    </location>
</feature>
<organism evidence="2 3">
    <name type="scientific">Meganyctiphanes norvegica</name>
    <name type="common">Northern krill</name>
    <name type="synonym">Thysanopoda norvegica</name>
    <dbReference type="NCBI Taxonomy" id="48144"/>
    <lineage>
        <taxon>Eukaryota</taxon>
        <taxon>Metazoa</taxon>
        <taxon>Ecdysozoa</taxon>
        <taxon>Arthropoda</taxon>
        <taxon>Crustacea</taxon>
        <taxon>Multicrustacea</taxon>
        <taxon>Malacostraca</taxon>
        <taxon>Eumalacostraca</taxon>
        <taxon>Eucarida</taxon>
        <taxon>Euphausiacea</taxon>
        <taxon>Euphausiidae</taxon>
        <taxon>Meganyctiphanes</taxon>
    </lineage>
</organism>
<dbReference type="AlphaFoldDB" id="A0AAV2RSE0"/>
<evidence type="ECO:0000313" key="3">
    <source>
        <dbReference type="Proteomes" id="UP001497623"/>
    </source>
</evidence>
<protein>
    <submittedName>
        <fullName evidence="2">Uncharacterized protein</fullName>
    </submittedName>
</protein>
<dbReference type="InterPro" id="IPR040350">
    <property type="entry name" value="TMEM272"/>
</dbReference>
<sequence length="161" mass="18261">MDLANSAENPQRNYEYVPPAKTPRLIGIVFFFSLSIMPIAIGSIHKDNCPVQPMIPIWCISYGVMMMVSSLLELSILMRGETEGKTAMLVRLIHGFIIIWFVVGCVYTYSNNEPDYDPEDDGFCDKHVYGFSFWFLTSHFIVLIISMFLCCCCACLGVNLF</sequence>
<feature type="transmembrane region" description="Helical" evidence="1">
    <location>
        <begin position="25"/>
        <end position="43"/>
    </location>
</feature>
<feature type="transmembrane region" description="Helical" evidence="1">
    <location>
        <begin position="129"/>
        <end position="158"/>
    </location>
</feature>
<reference evidence="2 3" key="1">
    <citation type="submission" date="2024-05" db="EMBL/GenBank/DDBJ databases">
        <authorList>
            <person name="Wallberg A."/>
        </authorList>
    </citation>
    <scope>NUCLEOTIDE SEQUENCE [LARGE SCALE GENOMIC DNA]</scope>
</reference>
<accession>A0AAV2RSE0</accession>
<proteinExistence type="predicted"/>
<evidence type="ECO:0000313" key="2">
    <source>
        <dbReference type="EMBL" id="CAL4141309.1"/>
    </source>
</evidence>
<keyword evidence="1" id="KW-0812">Transmembrane</keyword>
<dbReference type="Proteomes" id="UP001497623">
    <property type="component" value="Unassembled WGS sequence"/>
</dbReference>